<dbReference type="PANTHER" id="PTHR44749:SF1">
    <property type="entry name" value="TETRATRICOPEPTIDE-LIKE HELICAL DOMAIN-CONTAINING PROTEIN"/>
    <property type="match status" value="1"/>
</dbReference>
<feature type="repeat" description="TPR" evidence="1">
    <location>
        <begin position="430"/>
        <end position="463"/>
    </location>
</feature>
<dbReference type="PROSITE" id="PS50005">
    <property type="entry name" value="TPR"/>
    <property type="match status" value="5"/>
</dbReference>
<dbReference type="Gene3D" id="1.25.40.10">
    <property type="entry name" value="Tetratricopeptide repeat domain"/>
    <property type="match status" value="3"/>
</dbReference>
<dbReference type="InterPro" id="IPR011990">
    <property type="entry name" value="TPR-like_helical_dom_sf"/>
</dbReference>
<dbReference type="Proteomes" id="UP001371456">
    <property type="component" value="Unassembled WGS sequence"/>
</dbReference>
<keyword evidence="3" id="KW-1133">Transmembrane helix</keyword>
<keyword evidence="5" id="KW-1185">Reference proteome</keyword>
<dbReference type="InterPro" id="IPR019734">
    <property type="entry name" value="TPR_rpt"/>
</dbReference>
<dbReference type="SUPFAM" id="SSF48452">
    <property type="entry name" value="TPR-like"/>
    <property type="match status" value="1"/>
</dbReference>
<dbReference type="PANTHER" id="PTHR44749">
    <property type="entry name" value="SUPPRESSOR OF RPS4-RLD 1"/>
    <property type="match status" value="1"/>
</dbReference>
<feature type="repeat" description="TPR" evidence="1">
    <location>
        <begin position="396"/>
        <end position="429"/>
    </location>
</feature>
<evidence type="ECO:0000256" key="2">
    <source>
        <dbReference type="SAM" id="MobiDB-lite"/>
    </source>
</evidence>
<evidence type="ECO:0008006" key="6">
    <source>
        <dbReference type="Google" id="ProtNLM"/>
    </source>
</evidence>
<gene>
    <name evidence="4" type="ORF">RDI58_006054</name>
</gene>
<evidence type="ECO:0000313" key="5">
    <source>
        <dbReference type="Proteomes" id="UP001371456"/>
    </source>
</evidence>
<feature type="repeat" description="TPR" evidence="1">
    <location>
        <begin position="566"/>
        <end position="599"/>
    </location>
</feature>
<feature type="repeat" description="TPR" evidence="1">
    <location>
        <begin position="464"/>
        <end position="497"/>
    </location>
</feature>
<reference evidence="4 5" key="1">
    <citation type="submission" date="2024-02" db="EMBL/GenBank/DDBJ databases">
        <title>de novo genome assembly of Solanum bulbocastanum strain 11H21.</title>
        <authorList>
            <person name="Hosaka A.J."/>
        </authorList>
    </citation>
    <scope>NUCLEOTIDE SEQUENCE [LARGE SCALE GENOMIC DNA]</scope>
    <source>
        <tissue evidence="4">Young leaves</tissue>
    </source>
</reference>
<keyword evidence="3" id="KW-0472">Membrane</keyword>
<keyword evidence="3" id="KW-0812">Transmembrane</keyword>
<evidence type="ECO:0000313" key="4">
    <source>
        <dbReference type="EMBL" id="KAK6798352.1"/>
    </source>
</evidence>
<sequence>MASKVTDRIELAKLCSSKEWSKAIRILDSLLAQTCVIQDICNRAFCYSQLELHKHVIKDCDKVLQLDPKLLQAYIFKGMYFSSVHTMIQKYDEFGTLVSLAEWLRSPRNRIIGMEVSFATSITDLTASRFTFRGRWLSSMLAGYREGFDHIVSIFCAKPILSLKHYVTKLLDTCCLGRALSALGKKEEALLIWEQGYEHAVHQSADLKQLLELEELLKIAKQNTTVASNNHSVQSPGPESNTGPLLSTKSGETCDISKASDRKLKTCSSGMLESSEKSNNSSVLQNPSSNNAKKHKKIECEPKELHERKANRTNNNCKKLGCPSQVCSELSDISEDSRKSSAVTSESSEQSEPNELQEILSQLNNKCDVRVELSDEGKRNKKFCVTRVNKTKSINVDFRLSRGIAQVNEGKYGNAVSIFDQILEQDPTYPEALIGRGTALAFQRELDAAISDFTKAIQSNPSAGEAWKRRGQARAALGESVEAITDLTKALEFEPDSADILHERGIVNFKFKDFKGAVEDLSTCVKFDKDNKSAYTYLGLALSSLGEYRKAEEAHKKAIQIERNFLEAWAHLAQFYQDLANSEKALECLHQILQIDGRYTKAYHLRGLLLHGMGEHRNAIKDLSMGLAIDNTNIECLYLRASCYHAIGLYKEAVWAFSNSSPVKDYDAALDLELDSMEKFVLQCLAFYQSCGNSVHPSCVLFLLPHSCEQPSASCLRQYGFQKEIALYTASKINSEFSWFDIDGDIDPLFKEYWCKRLHPKNVCEKVYRQPPLKESLKKGKQRKQEFTFTKQKTALLQAADSIGRNIQYHCPGFLHNRRQHRMAGLAAIEIAQKVSKAWRALQAEWRNSTKGTGKSGKRLRRREKLNSVSLNRGGAGCSTSSSSDTSTSYSLIDDRLTGRSMMSWNHLYSLAVKWRQISEPCDPVVWINKLSEEFNTGFGSHTPLVLALSQGCYCLSMFRTLTVAKAVIKENKSVCNKEDRIIDLSEQQKLQEIMDAESSSDLYRVVGQDFWLATWCNSTALEGKRLEGTRITVVKMGEIGYDFAIRTPCTPARWDDFDVEMTSAWEALCDAYCGENYGSTDFDVLENVRDAILRMTYYWYNFMPLSRGTAVVGFIVLLGLLLAANMEFTGSIPKGLQVDWEAILEFDSSSFVDSVKKWLYPSLKVSTSWKSYPDVTSTFETTGSVVAALSTYSD</sequence>
<dbReference type="InterPro" id="IPR044650">
    <property type="entry name" value="SRFR1-like"/>
</dbReference>
<protein>
    <recommendedName>
        <fullName evidence="6">Suppressor of RPS4-RLD 1</fullName>
    </recommendedName>
</protein>
<dbReference type="EMBL" id="JBANQN010000002">
    <property type="protein sequence ID" value="KAK6798352.1"/>
    <property type="molecule type" value="Genomic_DNA"/>
</dbReference>
<evidence type="ECO:0000256" key="1">
    <source>
        <dbReference type="PROSITE-ProRule" id="PRU00339"/>
    </source>
</evidence>
<dbReference type="Pfam" id="PF14559">
    <property type="entry name" value="TPR_19"/>
    <property type="match status" value="1"/>
</dbReference>
<organism evidence="4 5">
    <name type="scientific">Solanum bulbocastanum</name>
    <name type="common">Wild potato</name>
    <dbReference type="NCBI Taxonomy" id="147425"/>
    <lineage>
        <taxon>Eukaryota</taxon>
        <taxon>Viridiplantae</taxon>
        <taxon>Streptophyta</taxon>
        <taxon>Embryophyta</taxon>
        <taxon>Tracheophyta</taxon>
        <taxon>Spermatophyta</taxon>
        <taxon>Magnoliopsida</taxon>
        <taxon>eudicotyledons</taxon>
        <taxon>Gunneridae</taxon>
        <taxon>Pentapetalae</taxon>
        <taxon>asterids</taxon>
        <taxon>lamiids</taxon>
        <taxon>Solanales</taxon>
        <taxon>Solanaceae</taxon>
        <taxon>Solanoideae</taxon>
        <taxon>Solaneae</taxon>
        <taxon>Solanum</taxon>
    </lineage>
</organism>
<dbReference type="Pfam" id="PF13432">
    <property type="entry name" value="TPR_16"/>
    <property type="match status" value="1"/>
</dbReference>
<feature type="compositionally biased region" description="Basic and acidic residues" evidence="2">
    <location>
        <begin position="298"/>
        <end position="307"/>
    </location>
</feature>
<feature type="repeat" description="TPR" evidence="1">
    <location>
        <begin position="532"/>
        <end position="565"/>
    </location>
</feature>
<feature type="region of interest" description="Disordered" evidence="2">
    <location>
        <begin position="849"/>
        <end position="886"/>
    </location>
</feature>
<name>A0AAN8U9B8_SOLBU</name>
<feature type="transmembrane region" description="Helical" evidence="3">
    <location>
        <begin position="1098"/>
        <end position="1125"/>
    </location>
</feature>
<dbReference type="SMART" id="SM00028">
    <property type="entry name" value="TPR"/>
    <property type="match status" value="10"/>
</dbReference>
<keyword evidence="1" id="KW-0802">TPR repeat</keyword>
<dbReference type="AlphaFoldDB" id="A0AAN8U9B8"/>
<feature type="compositionally biased region" description="Polar residues" evidence="2">
    <location>
        <begin position="227"/>
        <end position="251"/>
    </location>
</feature>
<proteinExistence type="predicted"/>
<comment type="caution">
    <text evidence="4">The sequence shown here is derived from an EMBL/GenBank/DDBJ whole genome shotgun (WGS) entry which is preliminary data.</text>
</comment>
<accession>A0AAN8U9B8</accession>
<feature type="region of interest" description="Disordered" evidence="2">
    <location>
        <begin position="227"/>
        <end position="307"/>
    </location>
</feature>
<dbReference type="GO" id="GO:0045892">
    <property type="term" value="P:negative regulation of DNA-templated transcription"/>
    <property type="evidence" value="ECO:0007669"/>
    <property type="project" value="InterPro"/>
</dbReference>
<evidence type="ECO:0000256" key="3">
    <source>
        <dbReference type="SAM" id="Phobius"/>
    </source>
</evidence>
<feature type="compositionally biased region" description="Polar residues" evidence="2">
    <location>
        <begin position="266"/>
        <end position="291"/>
    </location>
</feature>